<keyword evidence="1" id="KW-0175">Coiled coil</keyword>
<reference evidence="2 3" key="1">
    <citation type="journal article" date="2006" name="Syst. Appl. Microbiol.">
        <title>Anoxybacillus amylolyticus sp. nov., a thermophilic amylase producing bacterium isolated from Mount Rittmann (Antarctica).</title>
        <authorList>
            <person name="Poli A."/>
            <person name="Esposito E."/>
            <person name="Lama L."/>
            <person name="Orlando P."/>
            <person name="Nicolaus G."/>
            <person name="de Appolonia F."/>
            <person name="Gambacorta A."/>
            <person name="Nicolaus B."/>
        </authorList>
    </citation>
    <scope>NUCLEOTIDE SEQUENCE [LARGE SCALE GENOMIC DNA]</scope>
    <source>
        <strain evidence="2 3">DSM 15939</strain>
    </source>
</reference>
<feature type="coiled-coil region" evidence="1">
    <location>
        <begin position="80"/>
        <end position="107"/>
    </location>
</feature>
<dbReference type="KEGG" id="aamy:GFC30_306"/>
<organism evidence="2 3">
    <name type="scientific">Anoxybacteroides amylolyticum</name>
    <dbReference type="NCBI Taxonomy" id="294699"/>
    <lineage>
        <taxon>Bacteria</taxon>
        <taxon>Bacillati</taxon>
        <taxon>Bacillota</taxon>
        <taxon>Bacilli</taxon>
        <taxon>Bacillales</taxon>
        <taxon>Anoxybacillaceae</taxon>
        <taxon>Anoxybacteroides</taxon>
    </lineage>
</organism>
<dbReference type="PANTHER" id="PTHR23243:SF3">
    <property type="entry name" value="SUPRABASIN"/>
    <property type="match status" value="1"/>
</dbReference>
<dbReference type="RefSeq" id="WP_066322520.1">
    <property type="nucleotide sequence ID" value="NZ_CP015438.1"/>
</dbReference>
<evidence type="ECO:0000313" key="2">
    <source>
        <dbReference type="EMBL" id="ANB59435.1"/>
    </source>
</evidence>
<accession>A0A160F1I2</accession>
<dbReference type="PATRIC" id="fig|294699.3.peg.291"/>
<dbReference type="InterPro" id="IPR024153">
    <property type="entry name" value="Suprabasin"/>
</dbReference>
<dbReference type="EMBL" id="CP015438">
    <property type="protein sequence ID" value="ANB59435.1"/>
    <property type="molecule type" value="Genomic_DNA"/>
</dbReference>
<dbReference type="PANTHER" id="PTHR23243">
    <property type="entry name" value="SUPRABASAL-SPECIFIC PROTEIN SUPRABASIN"/>
    <property type="match status" value="1"/>
</dbReference>
<dbReference type="AlphaFoldDB" id="A0A160F1I2"/>
<evidence type="ECO:0000313" key="3">
    <source>
        <dbReference type="Proteomes" id="UP000076865"/>
    </source>
</evidence>
<name>A0A160F1I2_9BACL</name>
<evidence type="ECO:0000256" key="1">
    <source>
        <dbReference type="SAM" id="Coils"/>
    </source>
</evidence>
<protein>
    <submittedName>
        <fullName evidence="2">Uncharacterized protein</fullName>
    </submittedName>
</protein>
<gene>
    <name evidence="2" type="ORF">GFC30_306</name>
</gene>
<proteinExistence type="predicted"/>
<feature type="coiled-coil region" evidence="1">
    <location>
        <begin position="157"/>
        <end position="184"/>
    </location>
</feature>
<dbReference type="Proteomes" id="UP000076865">
    <property type="component" value="Chromosome"/>
</dbReference>
<sequence>MSFWGSLSKLGHLVEKKVEQTVKHVANDIKKVEKTIQQAVQQVEKKVEPVGKQVVKDTVHISQKAKEAFHQAEKKAEQVVKHVAHDVKQAEKAVQKVEKKVEHVAKQVAKDTVQISQKAREAFHEAEKKTEQAVKHVVHDVKKAVSEAVHPIGHKIRQEIKDTEKTIERSAHQLEKKAEHAAKQAVHGIINAGQNAERTVRQVGKNIEKSVHEFSKHPIESAVEFARGAGDAALQDVTYNMAHRPYSSSHPVAYELGQMTGHAVSTLAGTIETVGFTTLEVGGIAISSTGVGAAVGAPATAIAAVGATHGATLTATGGSNFVQSAKELYQRMSRSEGVSGKVVKRADETEKFAKGMGNALKNVDDVLVKPLGRGSTGRTTPKNLNEQLAMKQVMSNPNAGKPVPMRKGMTDPRWPAEEGWVKMAQNVNGHEIHYLKNTKTGQFDDFKFKN</sequence>
<keyword evidence="3" id="KW-1185">Reference proteome</keyword>